<dbReference type="Pfam" id="PF06866">
    <property type="entry name" value="DUF1256"/>
    <property type="match status" value="1"/>
</dbReference>
<evidence type="ECO:0000313" key="2">
    <source>
        <dbReference type="Proteomes" id="UP000297597"/>
    </source>
</evidence>
<proteinExistence type="predicted"/>
<dbReference type="OrthoDB" id="9815953at2"/>
<name>A0A4Y7RZI8_9FIRM</name>
<keyword evidence="2" id="KW-1185">Reference proteome</keyword>
<dbReference type="Proteomes" id="UP000297597">
    <property type="component" value="Unassembled WGS sequence"/>
</dbReference>
<dbReference type="AlphaFoldDB" id="A0A4Y7RZI8"/>
<sequence length="201" mass="21873">MITPNKYEIIRNPEKTRIHVEDDLAASKFAGDLVSRLKRYGIQSSNPKVLLCIGTDRSTGDCLGPLVGSKISTLQQDFFKVYGTLEHPVHASNLKDKLDEIHKSHENPFIIAIDACLGRIENVGCINLGDGSLQPGAGVNKNLPPVGQVHITGIVNVGGFMEYMVLQNTRLNIVMRLADVIVSGLNKVAAEFAGQHSVQVF</sequence>
<comment type="caution">
    <text evidence="1">The sequence shown here is derived from an EMBL/GenBank/DDBJ whole genome shotgun (WGS) entry which is preliminary data.</text>
</comment>
<dbReference type="InterPro" id="IPR009665">
    <property type="entry name" value="YyaC"/>
</dbReference>
<dbReference type="InterPro" id="IPR023430">
    <property type="entry name" value="Pept_HybD-like_dom_sf"/>
</dbReference>
<evidence type="ECO:0000313" key="1">
    <source>
        <dbReference type="EMBL" id="TEB13697.1"/>
    </source>
</evidence>
<accession>A0A4Y7RZI8</accession>
<gene>
    <name evidence="1" type="ORF">Pmgp_00100</name>
</gene>
<dbReference type="NCBIfam" id="TIGR02841">
    <property type="entry name" value="spore_YyaC"/>
    <property type="match status" value="1"/>
</dbReference>
<dbReference type="EMBL" id="QFFZ01000001">
    <property type="protein sequence ID" value="TEB13697.1"/>
    <property type="molecule type" value="Genomic_DNA"/>
</dbReference>
<organism evidence="1 2">
    <name type="scientific">Pelotomaculum propionicicum</name>
    <dbReference type="NCBI Taxonomy" id="258475"/>
    <lineage>
        <taxon>Bacteria</taxon>
        <taxon>Bacillati</taxon>
        <taxon>Bacillota</taxon>
        <taxon>Clostridia</taxon>
        <taxon>Eubacteriales</taxon>
        <taxon>Desulfotomaculaceae</taxon>
        <taxon>Pelotomaculum</taxon>
    </lineage>
</organism>
<evidence type="ECO:0008006" key="3">
    <source>
        <dbReference type="Google" id="ProtNLM"/>
    </source>
</evidence>
<protein>
    <recommendedName>
        <fullName evidence="3">Spore protease YyaC</fullName>
    </recommendedName>
</protein>
<dbReference type="RefSeq" id="WP_134212011.1">
    <property type="nucleotide sequence ID" value="NZ_QFFZ01000001.1"/>
</dbReference>
<reference evidence="1 2" key="1">
    <citation type="journal article" date="2018" name="Environ. Microbiol.">
        <title>Novel energy conservation strategies and behaviour of Pelotomaculum schinkii driving syntrophic propionate catabolism.</title>
        <authorList>
            <person name="Hidalgo-Ahumada C.A.P."/>
            <person name="Nobu M.K."/>
            <person name="Narihiro T."/>
            <person name="Tamaki H."/>
            <person name="Liu W.T."/>
            <person name="Kamagata Y."/>
            <person name="Stams A.J.M."/>
            <person name="Imachi H."/>
            <person name="Sousa D.Z."/>
        </authorList>
    </citation>
    <scope>NUCLEOTIDE SEQUENCE [LARGE SCALE GENOMIC DNA]</scope>
    <source>
        <strain evidence="1 2">MGP</strain>
    </source>
</reference>
<dbReference type="SUPFAM" id="SSF53163">
    <property type="entry name" value="HybD-like"/>
    <property type="match status" value="1"/>
</dbReference>